<dbReference type="EMBL" id="JBJJXI010000062">
    <property type="protein sequence ID" value="KAL3397608.1"/>
    <property type="molecule type" value="Genomic_DNA"/>
</dbReference>
<dbReference type="GO" id="GO:0006310">
    <property type="term" value="P:DNA recombination"/>
    <property type="evidence" value="ECO:0007669"/>
    <property type="project" value="UniProtKB-KW"/>
</dbReference>
<evidence type="ECO:0008006" key="5">
    <source>
        <dbReference type="Google" id="ProtNLM"/>
    </source>
</evidence>
<dbReference type="Gene3D" id="1.10.443.10">
    <property type="entry name" value="Intergrase catalytic core"/>
    <property type="match status" value="1"/>
</dbReference>
<evidence type="ECO:0000313" key="3">
    <source>
        <dbReference type="EMBL" id="KAL3397608.1"/>
    </source>
</evidence>
<dbReference type="InterPro" id="IPR013762">
    <property type="entry name" value="Integrase-like_cat_sf"/>
</dbReference>
<proteinExistence type="predicted"/>
<sequence length="364" mass="41469">MAIVIDQLSDEESFDEDDAETENRAFAAEAQRIKSNLLPTKSRGQYEKAYSAFIHWKTENRRSSSEDDLLVYFDKLSALYKPPTLWSHWSKLKSLMILKENINLDQYLLLKNLLKIKSKGYKTKKSAILTMEQVQKFLIDSNDNTYLAMKAILIFGIFGCLRCKEFLNILTTDITDTGSQYIVLIRDTKTGIDRNFVIGQQYYAERTEIFNKMAGPSSTEIQPPLQRNNMKKTSSVQPQIHASAQEQPSTSKYNLKTTPPVQSVTRTSAQKPPPRNGCNLEKRPFTYTVADDIENIDPADSPSQKMIDNFMNNDDPSEEALFQEITLDYHHTGNDVNETSAKRKKISNDNRERENGGCTPCSTS</sequence>
<evidence type="ECO:0000256" key="2">
    <source>
        <dbReference type="SAM" id="MobiDB-lite"/>
    </source>
</evidence>
<accession>A0ABD2WY94</accession>
<organism evidence="3 4">
    <name type="scientific">Trichogramma kaykai</name>
    <dbReference type="NCBI Taxonomy" id="54128"/>
    <lineage>
        <taxon>Eukaryota</taxon>
        <taxon>Metazoa</taxon>
        <taxon>Ecdysozoa</taxon>
        <taxon>Arthropoda</taxon>
        <taxon>Hexapoda</taxon>
        <taxon>Insecta</taxon>
        <taxon>Pterygota</taxon>
        <taxon>Neoptera</taxon>
        <taxon>Endopterygota</taxon>
        <taxon>Hymenoptera</taxon>
        <taxon>Apocrita</taxon>
        <taxon>Proctotrupomorpha</taxon>
        <taxon>Chalcidoidea</taxon>
        <taxon>Trichogrammatidae</taxon>
        <taxon>Trichogramma</taxon>
    </lineage>
</organism>
<feature type="compositionally biased region" description="Polar residues" evidence="2">
    <location>
        <begin position="216"/>
        <end position="270"/>
    </location>
</feature>
<evidence type="ECO:0000256" key="1">
    <source>
        <dbReference type="ARBA" id="ARBA00023172"/>
    </source>
</evidence>
<keyword evidence="1" id="KW-0233">DNA recombination</keyword>
<feature type="compositionally biased region" description="Basic and acidic residues" evidence="2">
    <location>
        <begin position="346"/>
        <end position="355"/>
    </location>
</feature>
<name>A0ABD2WY94_9HYME</name>
<dbReference type="AlphaFoldDB" id="A0ABD2WY94"/>
<dbReference type="Proteomes" id="UP001627154">
    <property type="component" value="Unassembled WGS sequence"/>
</dbReference>
<dbReference type="SUPFAM" id="SSF56349">
    <property type="entry name" value="DNA breaking-rejoining enzymes"/>
    <property type="match status" value="1"/>
</dbReference>
<reference evidence="3 4" key="1">
    <citation type="journal article" date="2024" name="bioRxiv">
        <title>A reference genome for Trichogramma kaykai: A tiny desert-dwelling parasitoid wasp with competing sex-ratio distorters.</title>
        <authorList>
            <person name="Culotta J."/>
            <person name="Lindsey A.R."/>
        </authorList>
    </citation>
    <scope>NUCLEOTIDE SEQUENCE [LARGE SCALE GENOMIC DNA]</scope>
    <source>
        <strain evidence="3 4">KSX58</strain>
    </source>
</reference>
<feature type="region of interest" description="Disordered" evidence="2">
    <location>
        <begin position="214"/>
        <end position="281"/>
    </location>
</feature>
<gene>
    <name evidence="3" type="ORF">TKK_008702</name>
</gene>
<protein>
    <recommendedName>
        <fullName evidence="5">Tyr recombinase domain-containing protein</fullName>
    </recommendedName>
</protein>
<comment type="caution">
    <text evidence="3">The sequence shown here is derived from an EMBL/GenBank/DDBJ whole genome shotgun (WGS) entry which is preliminary data.</text>
</comment>
<keyword evidence="4" id="KW-1185">Reference proteome</keyword>
<evidence type="ECO:0000313" key="4">
    <source>
        <dbReference type="Proteomes" id="UP001627154"/>
    </source>
</evidence>
<feature type="region of interest" description="Disordered" evidence="2">
    <location>
        <begin position="333"/>
        <end position="364"/>
    </location>
</feature>
<dbReference type="InterPro" id="IPR011010">
    <property type="entry name" value="DNA_brk_join_enz"/>
</dbReference>